<organism evidence="8 9">
    <name type="scientific">Maribacter aquimaris</name>
    <dbReference type="NCBI Taxonomy" id="2737171"/>
    <lineage>
        <taxon>Bacteria</taxon>
        <taxon>Pseudomonadati</taxon>
        <taxon>Bacteroidota</taxon>
        <taxon>Flavobacteriia</taxon>
        <taxon>Flavobacteriales</taxon>
        <taxon>Flavobacteriaceae</taxon>
        <taxon>Maribacter</taxon>
    </lineage>
</organism>
<keyword evidence="4" id="KW-0479">Metal-binding</keyword>
<dbReference type="InterPro" id="IPR007197">
    <property type="entry name" value="rSAM"/>
</dbReference>
<protein>
    <submittedName>
        <fullName evidence="8">Radical SAM protein</fullName>
    </submittedName>
</protein>
<dbReference type="InterPro" id="IPR036390">
    <property type="entry name" value="WH_DNA-bd_sf"/>
</dbReference>
<evidence type="ECO:0000313" key="8">
    <source>
        <dbReference type="EMBL" id="MBD0777540.1"/>
    </source>
</evidence>
<dbReference type="PANTHER" id="PTHR43787">
    <property type="entry name" value="FEMO COFACTOR BIOSYNTHESIS PROTEIN NIFB-RELATED"/>
    <property type="match status" value="1"/>
</dbReference>
<dbReference type="InterPro" id="IPR040084">
    <property type="entry name" value="GTPase_Obg"/>
</dbReference>
<dbReference type="Proteomes" id="UP001166021">
    <property type="component" value="Unassembled WGS sequence"/>
</dbReference>
<accession>A0ABR7UY69</accession>
<evidence type="ECO:0000313" key="9">
    <source>
        <dbReference type="Proteomes" id="UP001166021"/>
    </source>
</evidence>
<dbReference type="InterPro" id="IPR013785">
    <property type="entry name" value="Aldolase_TIM"/>
</dbReference>
<proteinExistence type="predicted"/>
<reference evidence="8" key="1">
    <citation type="submission" date="2020-05" db="EMBL/GenBank/DDBJ databases">
        <title>The draft genome sequence of Maribacter sp. ANRC-HE7.</title>
        <authorList>
            <person name="Mu L."/>
        </authorList>
    </citation>
    <scope>NUCLEOTIDE SEQUENCE</scope>
    <source>
        <strain evidence="8">ANRC-HE7</strain>
    </source>
</reference>
<keyword evidence="5" id="KW-0408">Iron</keyword>
<dbReference type="PROSITE" id="PS51918">
    <property type="entry name" value="RADICAL_SAM"/>
    <property type="match status" value="1"/>
</dbReference>
<dbReference type="CDD" id="cd01335">
    <property type="entry name" value="Radical_SAM"/>
    <property type="match status" value="1"/>
</dbReference>
<dbReference type="PANTHER" id="PTHR43787:SF11">
    <property type="entry name" value="UPF0026 PROTEIN SLR1464"/>
    <property type="match status" value="1"/>
</dbReference>
<dbReference type="RefSeq" id="WP_188243057.1">
    <property type="nucleotide sequence ID" value="NZ_JABTCF010000003.1"/>
</dbReference>
<dbReference type="SFLD" id="SFLDG01083">
    <property type="entry name" value="Uncharacterised_Radical_SAM_Su"/>
    <property type="match status" value="1"/>
</dbReference>
<dbReference type="EMBL" id="JABTCF010000003">
    <property type="protein sequence ID" value="MBD0777540.1"/>
    <property type="molecule type" value="Genomic_DNA"/>
</dbReference>
<evidence type="ECO:0000256" key="3">
    <source>
        <dbReference type="ARBA" id="ARBA00022691"/>
    </source>
</evidence>
<dbReference type="InterPro" id="IPR058240">
    <property type="entry name" value="rSAM_sf"/>
</dbReference>
<evidence type="ECO:0000256" key="1">
    <source>
        <dbReference type="ARBA" id="ARBA00001966"/>
    </source>
</evidence>
<dbReference type="SFLD" id="SFLDS00029">
    <property type="entry name" value="Radical_SAM"/>
    <property type="match status" value="1"/>
</dbReference>
<evidence type="ECO:0000259" key="7">
    <source>
        <dbReference type="PROSITE" id="PS51918"/>
    </source>
</evidence>
<sequence length="312" mass="35824">MYKHLFGPVPSRRLGMSLGIDLIPKKVCSLNCVYCEVGKTTDLTIDRLEYVKYESVITELERFMGNNPKIDYFTFSGSGEPTLNSRIGDVLKFIKEKYPKIKTAILTNGTLLYDKNLRKELLAADVILPSLDAASRDVFRKINRPSKKLNIEAHIQGLVDLRKEYKGEIWLEIFLLKGYNDTKEELKLLKETILRIKPDIVQLNTLDRPGTRHDLIPLTKMEMHAIVDLWELPNIEIIASPDKRSCIESYNGDIETAIMETIARRPCTLDDLHNFLGIHSNEINKYLGNLESSDIIETVNLERGVFYELKHK</sequence>
<gene>
    <name evidence="8" type="ORF">HPE56_07030</name>
</gene>
<evidence type="ECO:0000256" key="2">
    <source>
        <dbReference type="ARBA" id="ARBA00022485"/>
    </source>
</evidence>
<evidence type="ECO:0000256" key="6">
    <source>
        <dbReference type="ARBA" id="ARBA00023014"/>
    </source>
</evidence>
<keyword evidence="9" id="KW-1185">Reference proteome</keyword>
<keyword evidence="2" id="KW-0004">4Fe-4S</keyword>
<evidence type="ECO:0000256" key="5">
    <source>
        <dbReference type="ARBA" id="ARBA00023004"/>
    </source>
</evidence>
<dbReference type="SUPFAM" id="SSF46785">
    <property type="entry name" value="Winged helix' DNA-binding domain"/>
    <property type="match status" value="1"/>
</dbReference>
<keyword evidence="6" id="KW-0411">Iron-sulfur</keyword>
<name>A0ABR7UY69_9FLAO</name>
<dbReference type="Pfam" id="PF04055">
    <property type="entry name" value="Radical_SAM"/>
    <property type="match status" value="1"/>
</dbReference>
<feature type="domain" description="Radical SAM core" evidence="7">
    <location>
        <begin position="8"/>
        <end position="242"/>
    </location>
</feature>
<comment type="cofactor">
    <cofactor evidence="1">
        <name>[4Fe-4S] cluster</name>
        <dbReference type="ChEBI" id="CHEBI:49883"/>
    </cofactor>
</comment>
<evidence type="ECO:0000256" key="4">
    <source>
        <dbReference type="ARBA" id="ARBA00022723"/>
    </source>
</evidence>
<dbReference type="Gene3D" id="3.20.20.70">
    <property type="entry name" value="Aldolase class I"/>
    <property type="match status" value="1"/>
</dbReference>
<dbReference type="SUPFAM" id="SSF102114">
    <property type="entry name" value="Radical SAM enzymes"/>
    <property type="match status" value="1"/>
</dbReference>
<comment type="caution">
    <text evidence="8">The sequence shown here is derived from an EMBL/GenBank/DDBJ whole genome shotgun (WGS) entry which is preliminary data.</text>
</comment>
<keyword evidence="3" id="KW-0949">S-adenosyl-L-methionine</keyword>